<keyword evidence="2" id="KW-1185">Reference proteome</keyword>
<dbReference type="EMBL" id="BSYO01000006">
    <property type="protein sequence ID" value="GMH06390.1"/>
    <property type="molecule type" value="Genomic_DNA"/>
</dbReference>
<comment type="caution">
    <text evidence="1">The sequence shown here is derived from an EMBL/GenBank/DDBJ whole genome shotgun (WGS) entry which is preliminary data.</text>
</comment>
<proteinExistence type="predicted"/>
<organism evidence="1 2">
    <name type="scientific">Nepenthes gracilis</name>
    <name type="common">Slender pitcher plant</name>
    <dbReference type="NCBI Taxonomy" id="150966"/>
    <lineage>
        <taxon>Eukaryota</taxon>
        <taxon>Viridiplantae</taxon>
        <taxon>Streptophyta</taxon>
        <taxon>Embryophyta</taxon>
        <taxon>Tracheophyta</taxon>
        <taxon>Spermatophyta</taxon>
        <taxon>Magnoliopsida</taxon>
        <taxon>eudicotyledons</taxon>
        <taxon>Gunneridae</taxon>
        <taxon>Pentapetalae</taxon>
        <taxon>Caryophyllales</taxon>
        <taxon>Nepenthaceae</taxon>
        <taxon>Nepenthes</taxon>
    </lineage>
</organism>
<dbReference type="AlphaFoldDB" id="A0AAD3XJ70"/>
<protein>
    <submittedName>
        <fullName evidence="1">Uncharacterized protein</fullName>
    </submittedName>
</protein>
<reference evidence="1" key="1">
    <citation type="submission" date="2023-05" db="EMBL/GenBank/DDBJ databases">
        <title>Nepenthes gracilis genome sequencing.</title>
        <authorList>
            <person name="Fukushima K."/>
        </authorList>
    </citation>
    <scope>NUCLEOTIDE SEQUENCE</scope>
    <source>
        <strain evidence="1">SING2019-196</strain>
    </source>
</reference>
<sequence length="81" mass="9197">MGGFDCCQRRSNLLGVRQQRPSLSRVFPMTVSIKTQEMEPTALIESARRYLGAQNRVRCYRKARAQKMISIGASRGELGDY</sequence>
<accession>A0AAD3XJ70</accession>
<evidence type="ECO:0000313" key="2">
    <source>
        <dbReference type="Proteomes" id="UP001279734"/>
    </source>
</evidence>
<name>A0AAD3XJ70_NEPGR</name>
<evidence type="ECO:0000313" key="1">
    <source>
        <dbReference type="EMBL" id="GMH06390.1"/>
    </source>
</evidence>
<dbReference type="Proteomes" id="UP001279734">
    <property type="component" value="Unassembled WGS sequence"/>
</dbReference>
<gene>
    <name evidence="1" type="ORF">Nepgr_008230</name>
</gene>